<feature type="region of interest" description="Disordered" evidence="1">
    <location>
        <begin position="133"/>
        <end position="193"/>
    </location>
</feature>
<dbReference type="Proteomes" id="UP000824998">
    <property type="component" value="Unassembled WGS sequence"/>
</dbReference>
<organism evidence="2 3">
    <name type="scientific">Amylocarpus encephaloides</name>
    <dbReference type="NCBI Taxonomy" id="45428"/>
    <lineage>
        <taxon>Eukaryota</taxon>
        <taxon>Fungi</taxon>
        <taxon>Dikarya</taxon>
        <taxon>Ascomycota</taxon>
        <taxon>Pezizomycotina</taxon>
        <taxon>Leotiomycetes</taxon>
        <taxon>Helotiales</taxon>
        <taxon>Helotiales incertae sedis</taxon>
        <taxon>Amylocarpus</taxon>
    </lineage>
</organism>
<proteinExistence type="predicted"/>
<keyword evidence="3" id="KW-1185">Reference proteome</keyword>
<evidence type="ECO:0000313" key="2">
    <source>
        <dbReference type="EMBL" id="KAG9230275.1"/>
    </source>
</evidence>
<dbReference type="OrthoDB" id="3564072at2759"/>
<name>A0A9P7YAQ3_9HELO</name>
<dbReference type="AlphaFoldDB" id="A0A9P7YAQ3"/>
<dbReference type="EMBL" id="MU251687">
    <property type="protein sequence ID" value="KAG9230275.1"/>
    <property type="molecule type" value="Genomic_DNA"/>
</dbReference>
<accession>A0A9P7YAQ3</accession>
<reference evidence="2" key="1">
    <citation type="journal article" date="2021" name="IMA Fungus">
        <title>Genomic characterization of three marine fungi, including Emericellopsis atlantica sp. nov. with signatures of a generalist lifestyle and marine biomass degradation.</title>
        <authorList>
            <person name="Hagestad O.C."/>
            <person name="Hou L."/>
            <person name="Andersen J.H."/>
            <person name="Hansen E.H."/>
            <person name="Altermark B."/>
            <person name="Li C."/>
            <person name="Kuhnert E."/>
            <person name="Cox R.J."/>
            <person name="Crous P.W."/>
            <person name="Spatafora J.W."/>
            <person name="Lail K."/>
            <person name="Amirebrahimi M."/>
            <person name="Lipzen A."/>
            <person name="Pangilinan J."/>
            <person name="Andreopoulos W."/>
            <person name="Hayes R.D."/>
            <person name="Ng V."/>
            <person name="Grigoriev I.V."/>
            <person name="Jackson S.A."/>
            <person name="Sutton T.D.S."/>
            <person name="Dobson A.D.W."/>
            <person name="Rama T."/>
        </authorList>
    </citation>
    <scope>NUCLEOTIDE SEQUENCE</scope>
    <source>
        <strain evidence="2">TRa018bII</strain>
    </source>
</reference>
<feature type="compositionally biased region" description="Basic residues" evidence="1">
    <location>
        <begin position="157"/>
        <end position="171"/>
    </location>
</feature>
<comment type="caution">
    <text evidence="2">The sequence shown here is derived from an EMBL/GenBank/DDBJ whole genome shotgun (WGS) entry which is preliminary data.</text>
</comment>
<sequence length="202" mass="23225">MYPNKNLLKVSYNPHYTQQDLKMNTQPRTKQENESLSVNEIVELAEYKLIIKFAEDVEAGRHPRVKLTGKKESVQRKKEPVSLGVNENSATQCNTTIVKKTLIQVSKNIKNLAAIITGISAANKPHEYQRVKRELDSERKREADLRKSLGSPPKENKGKKNLRNAKARIRARKELQKSKKASRESLWREKPHNGIDHLDYGF</sequence>
<protein>
    <submittedName>
        <fullName evidence="2">Uncharacterized protein</fullName>
    </submittedName>
</protein>
<feature type="compositionally biased region" description="Basic and acidic residues" evidence="1">
    <location>
        <begin position="133"/>
        <end position="147"/>
    </location>
</feature>
<gene>
    <name evidence="2" type="ORF">BJ875DRAFT_499295</name>
</gene>
<feature type="compositionally biased region" description="Basic and acidic residues" evidence="1">
    <location>
        <begin position="172"/>
        <end position="193"/>
    </location>
</feature>
<evidence type="ECO:0000313" key="3">
    <source>
        <dbReference type="Proteomes" id="UP000824998"/>
    </source>
</evidence>
<evidence type="ECO:0000256" key="1">
    <source>
        <dbReference type="SAM" id="MobiDB-lite"/>
    </source>
</evidence>